<dbReference type="Proteomes" id="UP000639338">
    <property type="component" value="Unassembled WGS sequence"/>
</dbReference>
<name>A0A834XZY2_APHGI</name>
<sequence length="123" mass="14702">MDSELSYKYYKIKTIDKASIINIAWDKSIKIYEKVKNVYVLTNWAFDIIEIILEKSLTIVRFIEKPIYNIDKELCRGIDFVEVKLPIIKENPAQILEKIYRPALQIFVDFKNETEQRVTLYTY</sequence>
<dbReference type="AlphaFoldDB" id="A0A834XZY2"/>
<comment type="caution">
    <text evidence="1">The sequence shown here is derived from an EMBL/GenBank/DDBJ whole genome shotgun (WGS) entry which is preliminary data.</text>
</comment>
<dbReference type="EMBL" id="JACMRX010000002">
    <property type="protein sequence ID" value="KAF7995337.1"/>
    <property type="molecule type" value="Genomic_DNA"/>
</dbReference>
<protein>
    <submittedName>
        <fullName evidence="1">Uncharacterized protein</fullName>
    </submittedName>
</protein>
<proteinExistence type="predicted"/>
<keyword evidence="2" id="KW-1185">Reference proteome</keyword>
<reference evidence="1 2" key="1">
    <citation type="submission" date="2020-08" db="EMBL/GenBank/DDBJ databases">
        <title>Aphidius gifuensis genome sequencing and assembly.</title>
        <authorList>
            <person name="Du Z."/>
        </authorList>
    </citation>
    <scope>NUCLEOTIDE SEQUENCE [LARGE SCALE GENOMIC DNA]</scope>
    <source>
        <strain evidence="1">YNYX2018</strain>
        <tissue evidence="1">Adults</tissue>
    </source>
</reference>
<evidence type="ECO:0000313" key="2">
    <source>
        <dbReference type="Proteomes" id="UP000639338"/>
    </source>
</evidence>
<evidence type="ECO:0000313" key="1">
    <source>
        <dbReference type="EMBL" id="KAF7995337.1"/>
    </source>
</evidence>
<organism evidence="1 2">
    <name type="scientific">Aphidius gifuensis</name>
    <name type="common">Parasitoid wasp</name>
    <dbReference type="NCBI Taxonomy" id="684658"/>
    <lineage>
        <taxon>Eukaryota</taxon>
        <taxon>Metazoa</taxon>
        <taxon>Ecdysozoa</taxon>
        <taxon>Arthropoda</taxon>
        <taxon>Hexapoda</taxon>
        <taxon>Insecta</taxon>
        <taxon>Pterygota</taxon>
        <taxon>Neoptera</taxon>
        <taxon>Endopterygota</taxon>
        <taxon>Hymenoptera</taxon>
        <taxon>Apocrita</taxon>
        <taxon>Ichneumonoidea</taxon>
        <taxon>Braconidae</taxon>
        <taxon>Aphidiinae</taxon>
        <taxon>Aphidius</taxon>
    </lineage>
</organism>
<accession>A0A834XZY2</accession>
<gene>
    <name evidence="1" type="ORF">HCN44_006444</name>
</gene>